<dbReference type="Gene3D" id="1.25.40.280">
    <property type="entry name" value="alix/aip1 like domains"/>
    <property type="match status" value="1"/>
</dbReference>
<reference evidence="4 5" key="1">
    <citation type="submission" date="2024-02" db="EMBL/GenBank/DDBJ databases">
        <title>Chromosome-scale genome assembly of the rough periwinkle Littorina saxatilis.</title>
        <authorList>
            <person name="De Jode A."/>
            <person name="Faria R."/>
            <person name="Formenti G."/>
            <person name="Sims Y."/>
            <person name="Smith T.P."/>
            <person name="Tracey A."/>
            <person name="Wood J.M.D."/>
            <person name="Zagrodzka Z.B."/>
            <person name="Johannesson K."/>
            <person name="Butlin R.K."/>
            <person name="Leder E.H."/>
        </authorList>
    </citation>
    <scope>NUCLEOTIDE SEQUENCE [LARGE SCALE GENOMIC DNA]</scope>
    <source>
        <strain evidence="4">Snail1</strain>
        <tissue evidence="4">Muscle</tissue>
    </source>
</reference>
<dbReference type="CDD" id="cd09235">
    <property type="entry name" value="V_Alix"/>
    <property type="match status" value="1"/>
</dbReference>
<protein>
    <recommendedName>
        <fullName evidence="3">BRO1 domain-containing protein</fullName>
    </recommendedName>
</protein>
<dbReference type="PROSITE" id="PS51180">
    <property type="entry name" value="BRO1"/>
    <property type="match status" value="1"/>
</dbReference>
<feature type="compositionally biased region" description="Pro residues" evidence="2">
    <location>
        <begin position="919"/>
        <end position="930"/>
    </location>
</feature>
<dbReference type="InterPro" id="IPR004328">
    <property type="entry name" value="BRO1_dom"/>
</dbReference>
<dbReference type="PANTHER" id="PTHR23030:SF39">
    <property type="entry name" value="PROGRAMMED CELL DEATH 6-INTERACTING PROTEIN"/>
    <property type="match status" value="1"/>
</dbReference>
<sequence length="930" mass="102607">MATMLAIPLKKTYEVDLVKPLRNFIQNTFTQANPDDYNGALTEFNKLRNAMITKSVDKHESALEVLYRYHDQLVAIENKLPIAENQIRVQFKWRDAFDEGSFLAGKRTLAIASAAYEKVCMLFNIAALQSQIGSIQNFESDEGLKTAVKLFQQSCGILGHLKDIVLSHVQQEPTPDLNPDTLSSLSAVMLAQAQESIYRKATNDRMKDSMIAKVAYQCSELYADAMKLMQLGSIRDLWPRDWLATIVMKQAGFHAMAEYYQALVAQQTKSYGEEIARLQHAMELMNASQTRGGTTFCFRNEVGKLQRALESAKKDNDFIYHDKIPDLKSLPSIGKAAVAKASPVANPMSTKFADLFEKIVPLPVYEALSAFENRRNQISNMEIGRLKEGTALMNSVMASLNLPAALEDLSGAKVPQSVIDKAKQVQESGGIQLIESLMNNLPELLTRNREILDESLQSLDNEEKSDKQLREQFKEKWTRTPSQTLTKPMRDEAMKYKTILDTAIQADRIVRDKYEQNKMAISLLSKPPGELEKALPEAGNTGSLQSSPVVRELRQLCEEVETVKAEREVIETELKDAKFDMSSKFFGALAADGAINEETLSVNELDRVYSPLKQQVTDSIHRQETLLARVQNLNTEFTQAKSSNQSAAQREQLLKDLAAGFDHYMELKNNLEEGTKFYNDLTPLLVRLQTKINDFCFARKTEKEELMSDLQKQIANTPTQPPPSVPQYQGGPPADGGASGESRRVPPPRPPPPTIPTSSPQPGQGVAAGAAAATAQPTVPSSSPSAPPNYGGQPQQGQSSQPGQPGQPPQYGQPGHPGGYGGGWGAAPNAPNAPYPTNPAGGYPMPAMPGGYSSYNPYMQYPQQQPPQYGQGYQQPGGLPYPANPQGYPGQQQGYPGQQQGYPGQHPPYPQQGGYQYPGAPPYPQQPQYR</sequence>
<evidence type="ECO:0000256" key="2">
    <source>
        <dbReference type="SAM" id="MobiDB-lite"/>
    </source>
</evidence>
<dbReference type="EMBL" id="JBAMIC010000021">
    <property type="protein sequence ID" value="KAK7092225.1"/>
    <property type="molecule type" value="Genomic_DNA"/>
</dbReference>
<gene>
    <name evidence="4" type="ORF">V1264_008010</name>
</gene>
<dbReference type="SMART" id="SM01041">
    <property type="entry name" value="BRO1"/>
    <property type="match status" value="1"/>
</dbReference>
<feature type="domain" description="BRO1" evidence="3">
    <location>
        <begin position="3"/>
        <end position="393"/>
    </location>
</feature>
<dbReference type="Proteomes" id="UP001374579">
    <property type="component" value="Unassembled WGS sequence"/>
</dbReference>
<dbReference type="FunFam" id="1.25.40.280:FF:000001">
    <property type="entry name" value="programmed cell death 6-interacting protein-like isoform X1"/>
    <property type="match status" value="1"/>
</dbReference>
<keyword evidence="5" id="KW-1185">Reference proteome</keyword>
<feature type="compositionally biased region" description="Gly residues" evidence="2">
    <location>
        <begin position="815"/>
        <end position="825"/>
    </location>
</feature>
<dbReference type="Pfam" id="PF03097">
    <property type="entry name" value="BRO1"/>
    <property type="match status" value="1"/>
</dbReference>
<dbReference type="Pfam" id="PF13949">
    <property type="entry name" value="ALIX_LYPXL_bnd"/>
    <property type="match status" value="1"/>
</dbReference>
<evidence type="ECO:0000259" key="3">
    <source>
        <dbReference type="PROSITE" id="PS51180"/>
    </source>
</evidence>
<dbReference type="InterPro" id="IPR025304">
    <property type="entry name" value="ALIX_V_dom"/>
</dbReference>
<evidence type="ECO:0000313" key="5">
    <source>
        <dbReference type="Proteomes" id="UP001374579"/>
    </source>
</evidence>
<comment type="caution">
    <text evidence="4">The sequence shown here is derived from an EMBL/GenBank/DDBJ whole genome shotgun (WGS) entry which is preliminary data.</text>
</comment>
<evidence type="ECO:0000256" key="1">
    <source>
        <dbReference type="SAM" id="Coils"/>
    </source>
</evidence>
<evidence type="ECO:0000313" key="4">
    <source>
        <dbReference type="EMBL" id="KAK7092225.1"/>
    </source>
</evidence>
<dbReference type="AlphaFoldDB" id="A0AAN9G352"/>
<dbReference type="CDD" id="cd09240">
    <property type="entry name" value="BRO1_Alix"/>
    <property type="match status" value="1"/>
</dbReference>
<dbReference type="Gene3D" id="1.20.140.50">
    <property type="entry name" value="alix/aip1 like domains"/>
    <property type="match status" value="1"/>
</dbReference>
<accession>A0AAN9G352</accession>
<dbReference type="GO" id="GO:0000281">
    <property type="term" value="P:mitotic cytokinesis"/>
    <property type="evidence" value="ECO:0007669"/>
    <property type="project" value="TreeGrafter"/>
</dbReference>
<dbReference type="Gene3D" id="1.20.120.560">
    <property type="entry name" value="alix/aip1 in complex with the ypdl late domain"/>
    <property type="match status" value="1"/>
</dbReference>
<dbReference type="PANTHER" id="PTHR23030">
    <property type="entry name" value="PCD6 INTERACTING PROTEIN-RELATED"/>
    <property type="match status" value="1"/>
</dbReference>
<dbReference type="InterPro" id="IPR038499">
    <property type="entry name" value="BRO1_sf"/>
</dbReference>
<feature type="coiled-coil region" evidence="1">
    <location>
        <begin position="434"/>
        <end position="472"/>
    </location>
</feature>
<feature type="compositionally biased region" description="Low complexity" evidence="2">
    <location>
        <begin position="756"/>
        <end position="814"/>
    </location>
</feature>
<organism evidence="4 5">
    <name type="scientific">Littorina saxatilis</name>
    <dbReference type="NCBI Taxonomy" id="31220"/>
    <lineage>
        <taxon>Eukaryota</taxon>
        <taxon>Metazoa</taxon>
        <taxon>Spiralia</taxon>
        <taxon>Lophotrochozoa</taxon>
        <taxon>Mollusca</taxon>
        <taxon>Gastropoda</taxon>
        <taxon>Caenogastropoda</taxon>
        <taxon>Littorinimorpha</taxon>
        <taxon>Littorinoidea</taxon>
        <taxon>Littorinidae</taxon>
        <taxon>Littorina</taxon>
    </lineage>
</organism>
<dbReference type="GO" id="GO:0005768">
    <property type="term" value="C:endosome"/>
    <property type="evidence" value="ECO:0007669"/>
    <property type="project" value="TreeGrafter"/>
</dbReference>
<feature type="compositionally biased region" description="Pro residues" evidence="2">
    <location>
        <begin position="745"/>
        <end position="755"/>
    </location>
</feature>
<feature type="region of interest" description="Disordered" evidence="2">
    <location>
        <begin position="714"/>
        <end position="930"/>
    </location>
</feature>
<name>A0AAN9G352_9CAEN</name>
<proteinExistence type="predicted"/>
<feature type="compositionally biased region" description="Low complexity" evidence="2">
    <location>
        <begin position="838"/>
        <end position="904"/>
    </location>
</feature>
<keyword evidence="1" id="KW-0175">Coiled coil</keyword>